<evidence type="ECO:0000256" key="1">
    <source>
        <dbReference type="ARBA" id="ARBA00004651"/>
    </source>
</evidence>
<dbReference type="GO" id="GO:0005886">
    <property type="term" value="C:plasma membrane"/>
    <property type="evidence" value="ECO:0007669"/>
    <property type="project" value="UniProtKB-SubCell"/>
</dbReference>
<feature type="domain" description="MacB-like periplasmic core" evidence="8">
    <location>
        <begin position="21"/>
        <end position="234"/>
    </location>
</feature>
<keyword evidence="5 6" id="KW-0472">Membrane</keyword>
<keyword evidence="4 6" id="KW-1133">Transmembrane helix</keyword>
<accession>A0A1S2VAM5</accession>
<reference evidence="9 10" key="1">
    <citation type="submission" date="2016-10" db="EMBL/GenBank/DDBJ databases">
        <title>Arsenicibacter rosenii gen. nov., sp. nov., an efficient arsenic-methylating bacterium isolated from an arsenic-contaminated paddy soil.</title>
        <authorList>
            <person name="Huang K."/>
        </authorList>
    </citation>
    <scope>NUCLEOTIDE SEQUENCE [LARGE SCALE GENOMIC DNA]</scope>
    <source>
        <strain evidence="9 10">SM-1</strain>
    </source>
</reference>
<dbReference type="PANTHER" id="PTHR30572:SF18">
    <property type="entry name" value="ABC-TYPE MACROLIDE FAMILY EXPORT SYSTEM PERMEASE COMPONENT 2"/>
    <property type="match status" value="1"/>
</dbReference>
<dbReference type="InterPro" id="IPR025857">
    <property type="entry name" value="MacB_PCD"/>
</dbReference>
<feature type="domain" description="ABC3 transporter permease C-terminal" evidence="7">
    <location>
        <begin position="297"/>
        <end position="411"/>
    </location>
</feature>
<name>A0A1S2VAM5_9BACT</name>
<feature type="transmembrane region" description="Helical" evidence="6">
    <location>
        <begin position="430"/>
        <end position="454"/>
    </location>
</feature>
<keyword evidence="9" id="KW-0132">Cell division</keyword>
<evidence type="ECO:0000256" key="4">
    <source>
        <dbReference type="ARBA" id="ARBA00022989"/>
    </source>
</evidence>
<keyword evidence="2" id="KW-1003">Cell membrane</keyword>
<feature type="transmembrane region" description="Helical" evidence="6">
    <location>
        <begin position="347"/>
        <end position="368"/>
    </location>
</feature>
<dbReference type="InterPro" id="IPR003838">
    <property type="entry name" value="ABC3_permease_C"/>
</dbReference>
<dbReference type="AlphaFoldDB" id="A0A1S2VAM5"/>
<feature type="transmembrane region" description="Helical" evidence="6">
    <location>
        <begin position="683"/>
        <end position="708"/>
    </location>
</feature>
<dbReference type="GO" id="GO:0022857">
    <property type="term" value="F:transmembrane transporter activity"/>
    <property type="evidence" value="ECO:0007669"/>
    <property type="project" value="TreeGrafter"/>
</dbReference>
<dbReference type="EMBL" id="MORL01000041">
    <property type="protein sequence ID" value="OIN55709.1"/>
    <property type="molecule type" value="Genomic_DNA"/>
</dbReference>
<evidence type="ECO:0000256" key="2">
    <source>
        <dbReference type="ARBA" id="ARBA00022475"/>
    </source>
</evidence>
<feature type="transmembrane region" description="Helical" evidence="6">
    <location>
        <begin position="20"/>
        <end position="42"/>
    </location>
</feature>
<feature type="transmembrane region" description="Helical" evidence="6">
    <location>
        <begin position="739"/>
        <end position="757"/>
    </location>
</feature>
<dbReference type="Pfam" id="PF12704">
    <property type="entry name" value="MacB_PCD"/>
    <property type="match status" value="2"/>
</dbReference>
<evidence type="ECO:0000313" key="9">
    <source>
        <dbReference type="EMBL" id="OIN55709.1"/>
    </source>
</evidence>
<comment type="caution">
    <text evidence="9">The sequence shown here is derived from an EMBL/GenBank/DDBJ whole genome shotgun (WGS) entry which is preliminary data.</text>
</comment>
<comment type="subcellular location">
    <subcellularLocation>
        <location evidence="1">Cell membrane</location>
        <topology evidence="1">Multi-pass membrane protein</topology>
    </subcellularLocation>
</comment>
<dbReference type="InterPro" id="IPR050250">
    <property type="entry name" value="Macrolide_Exporter_MacB"/>
</dbReference>
<feature type="transmembrane region" description="Helical" evidence="6">
    <location>
        <begin position="291"/>
        <end position="311"/>
    </location>
</feature>
<organism evidence="9 10">
    <name type="scientific">Arsenicibacter rosenii</name>
    <dbReference type="NCBI Taxonomy" id="1750698"/>
    <lineage>
        <taxon>Bacteria</taxon>
        <taxon>Pseudomonadati</taxon>
        <taxon>Bacteroidota</taxon>
        <taxon>Cytophagia</taxon>
        <taxon>Cytophagales</taxon>
        <taxon>Spirosomataceae</taxon>
        <taxon>Arsenicibacter</taxon>
    </lineage>
</organism>
<evidence type="ECO:0000256" key="6">
    <source>
        <dbReference type="SAM" id="Phobius"/>
    </source>
</evidence>
<evidence type="ECO:0000256" key="3">
    <source>
        <dbReference type="ARBA" id="ARBA00022692"/>
    </source>
</evidence>
<dbReference type="Proteomes" id="UP000181790">
    <property type="component" value="Unassembled WGS sequence"/>
</dbReference>
<evidence type="ECO:0000259" key="7">
    <source>
        <dbReference type="Pfam" id="PF02687"/>
    </source>
</evidence>
<feature type="transmembrane region" description="Helical" evidence="6">
    <location>
        <begin position="380"/>
        <end position="410"/>
    </location>
</feature>
<keyword evidence="10" id="KW-1185">Reference proteome</keyword>
<dbReference type="PANTHER" id="PTHR30572">
    <property type="entry name" value="MEMBRANE COMPONENT OF TRANSPORTER-RELATED"/>
    <property type="match status" value="1"/>
</dbReference>
<protein>
    <submittedName>
        <fullName evidence="9">Cell division protein FtsX</fullName>
    </submittedName>
</protein>
<sequence length="806" mass="89317">MIRNYLTVARRNLLRNKTFAAINITGLAVGLATCLMIMLYVVHELSYDRYHAKADRMYRMTILGQIEGKALNIAYSSVPAGPTLANDYPGVEAVTRVDNRQGTFIVTRGTESVKEEHVAHADSNFFDTFSIPLLKGRAGDVLTQPNTVVLNESTARKYFGNEDPVGQTITLGTLGLYRVTGVFQDIPSNSHFHYNIIGSLRSLKLRETWLSSGIMTYIVLRPNYAIGQLEARIPEMVRKHISSEMKQLLGVSLSDFQQKGNSFRFGFQPVTDIHLHSHLEGEAEPNGDLKYVYIFSVIAVFILLLACINFMNLSTAGSAGRAREVGVRKVLGSHQGQLIGQFLSESMLVTFMALVIALGLVFMALPAFNRLAGTDFTFSVLVSGGMLPAIFLSSLFIGLLAGSYPAFILSSFKPVSVLKGRLQIGARSGWLRHSLVTVQFMVSISMIIGTLIVYRQLHFIQHKKVGFDKEQVLMVHDTYTLGDKTGAFKSELRKLSQVIDVTSGGYMPAGPTNHSVDGIRLEDGNPQATLYREKSFYIDDRYIHTLGIALAQGRNFLPAHPADQSAVLLNEAAVKRFGFKQPVGQQIWAVGDGSPNSQRRYTVVGVLKDFHFESMHEAIAPLIMFYGEDNYQMAIRIRTGNLPELLKTLATIWKAQTSNPFAYSFLNERFNAMYQSEERVGRLFGIFAGLTIFVACLGLFGLAAFTAQRRTKEIGVRKVLGASVGSVVVLLSRDFLKPVLIALIIATPVAWYGMHQWLQDFAYRINVEWWVFVLAGALAITIALLTVSFQSIKAAMINPVKSLKAE</sequence>
<evidence type="ECO:0000259" key="8">
    <source>
        <dbReference type="Pfam" id="PF12704"/>
    </source>
</evidence>
<dbReference type="GO" id="GO:0051301">
    <property type="term" value="P:cell division"/>
    <property type="evidence" value="ECO:0007669"/>
    <property type="project" value="UniProtKB-KW"/>
</dbReference>
<feature type="transmembrane region" description="Helical" evidence="6">
    <location>
        <begin position="769"/>
        <end position="789"/>
    </location>
</feature>
<proteinExistence type="predicted"/>
<feature type="domain" description="ABC3 transporter permease C-terminal" evidence="7">
    <location>
        <begin position="686"/>
        <end position="799"/>
    </location>
</feature>
<keyword evidence="9" id="KW-0131">Cell cycle</keyword>
<keyword evidence="3 6" id="KW-0812">Transmembrane</keyword>
<feature type="domain" description="MacB-like periplasmic core" evidence="8">
    <location>
        <begin position="537"/>
        <end position="641"/>
    </location>
</feature>
<evidence type="ECO:0000256" key="5">
    <source>
        <dbReference type="ARBA" id="ARBA00023136"/>
    </source>
</evidence>
<evidence type="ECO:0000313" key="10">
    <source>
        <dbReference type="Proteomes" id="UP000181790"/>
    </source>
</evidence>
<dbReference type="Pfam" id="PF02687">
    <property type="entry name" value="FtsX"/>
    <property type="match status" value="2"/>
</dbReference>
<gene>
    <name evidence="9" type="ORF">BLX24_28605</name>
</gene>